<accession>A0A7K1L313</accession>
<dbReference type="Gene3D" id="3.90.79.10">
    <property type="entry name" value="Nucleoside Triphosphate Pyrophosphohydrolase"/>
    <property type="match status" value="1"/>
</dbReference>
<proteinExistence type="predicted"/>
<comment type="caution">
    <text evidence="3">The sequence shown here is derived from an EMBL/GenBank/DDBJ whole genome shotgun (WGS) entry which is preliminary data.</text>
</comment>
<keyword evidence="4" id="KW-1185">Reference proteome</keyword>
<dbReference type="EMBL" id="WOFH01000006">
    <property type="protein sequence ID" value="MUN38665.1"/>
    <property type="molecule type" value="Genomic_DNA"/>
</dbReference>
<evidence type="ECO:0000256" key="1">
    <source>
        <dbReference type="SAM" id="MobiDB-lite"/>
    </source>
</evidence>
<dbReference type="SUPFAM" id="SSF55811">
    <property type="entry name" value="Nudix"/>
    <property type="match status" value="1"/>
</dbReference>
<organism evidence="3 4">
    <name type="scientific">Actinomadura litoris</name>
    <dbReference type="NCBI Taxonomy" id="2678616"/>
    <lineage>
        <taxon>Bacteria</taxon>
        <taxon>Bacillati</taxon>
        <taxon>Actinomycetota</taxon>
        <taxon>Actinomycetes</taxon>
        <taxon>Streptosporangiales</taxon>
        <taxon>Thermomonosporaceae</taxon>
        <taxon>Actinomadura</taxon>
    </lineage>
</organism>
<dbReference type="Proteomes" id="UP000432015">
    <property type="component" value="Unassembled WGS sequence"/>
</dbReference>
<reference evidence="3 4" key="1">
    <citation type="submission" date="2019-11" db="EMBL/GenBank/DDBJ databases">
        <authorList>
            <person name="Cao P."/>
        </authorList>
    </citation>
    <scope>NUCLEOTIDE SEQUENCE [LARGE SCALE GENOMIC DNA]</scope>
    <source>
        <strain evidence="3 4">NEAU-AAG5</strain>
    </source>
</reference>
<sequence length="255" mass="28041">MAEEITAVRRGGGSPFPWAPPRVDGGTRVGGETEVPPEIWGTASFQRWYRAQRRVGNILEGARLVWTSRAGPGLGAIFFWALHVRVRVVAEDRVKDNEIVVSRPDISSVALYRRGPSLDETTVVLVREFRSPASTPDGNVHELPGGSTLRPVSPLEQAADEVAEEIGLAVDANRLRAHGSRQVAATVSAHHAHLFSAEITQDELDRLRAMRGRPYGVHGDSERTWIEIATYREIRTARLVDWATLGMLAEALADN</sequence>
<dbReference type="PROSITE" id="PS51462">
    <property type="entry name" value="NUDIX"/>
    <property type="match status" value="1"/>
</dbReference>
<feature type="domain" description="Nudix hydrolase" evidence="2">
    <location>
        <begin position="102"/>
        <end position="249"/>
    </location>
</feature>
<name>A0A7K1L313_9ACTN</name>
<evidence type="ECO:0000313" key="3">
    <source>
        <dbReference type="EMBL" id="MUN38665.1"/>
    </source>
</evidence>
<feature type="region of interest" description="Disordered" evidence="1">
    <location>
        <begin position="1"/>
        <end position="35"/>
    </location>
</feature>
<evidence type="ECO:0000313" key="4">
    <source>
        <dbReference type="Proteomes" id="UP000432015"/>
    </source>
</evidence>
<dbReference type="InterPro" id="IPR000086">
    <property type="entry name" value="NUDIX_hydrolase_dom"/>
</dbReference>
<evidence type="ECO:0000259" key="2">
    <source>
        <dbReference type="PROSITE" id="PS51462"/>
    </source>
</evidence>
<dbReference type="RefSeq" id="WP_156217827.1">
    <property type="nucleotide sequence ID" value="NZ_WOFH01000006.1"/>
</dbReference>
<protein>
    <recommendedName>
        <fullName evidence="2">Nudix hydrolase domain-containing protein</fullName>
    </recommendedName>
</protein>
<gene>
    <name evidence="3" type="ORF">GNZ18_18935</name>
</gene>
<dbReference type="AlphaFoldDB" id="A0A7K1L313"/>
<dbReference type="InterPro" id="IPR015797">
    <property type="entry name" value="NUDIX_hydrolase-like_dom_sf"/>
</dbReference>